<dbReference type="PRINTS" id="PR00508">
    <property type="entry name" value="S21N4MTFRASE"/>
</dbReference>
<proteinExistence type="inferred from homology"/>
<evidence type="ECO:0000313" key="11">
    <source>
        <dbReference type="Proteomes" id="UP000503096"/>
    </source>
</evidence>
<dbReference type="InterPro" id="IPR002941">
    <property type="entry name" value="DNA_methylase_N4/N6"/>
</dbReference>
<organism evidence="10 11">
    <name type="scientific">Usitatibacter palustris</name>
    <dbReference type="NCBI Taxonomy" id="2732487"/>
    <lineage>
        <taxon>Bacteria</taxon>
        <taxon>Pseudomonadati</taxon>
        <taxon>Pseudomonadota</taxon>
        <taxon>Betaproteobacteria</taxon>
        <taxon>Nitrosomonadales</taxon>
        <taxon>Usitatibacteraceae</taxon>
        <taxon>Usitatibacter</taxon>
    </lineage>
</organism>
<comment type="catalytic activity">
    <reaction evidence="7">
        <text>a 2'-deoxycytidine in DNA + S-adenosyl-L-methionine = an N(4)-methyl-2'-deoxycytidine in DNA + S-adenosyl-L-homocysteine + H(+)</text>
        <dbReference type="Rhea" id="RHEA:16857"/>
        <dbReference type="Rhea" id="RHEA-COMP:11369"/>
        <dbReference type="Rhea" id="RHEA-COMP:13674"/>
        <dbReference type="ChEBI" id="CHEBI:15378"/>
        <dbReference type="ChEBI" id="CHEBI:57856"/>
        <dbReference type="ChEBI" id="CHEBI:59789"/>
        <dbReference type="ChEBI" id="CHEBI:85452"/>
        <dbReference type="ChEBI" id="CHEBI:137933"/>
        <dbReference type="EC" id="2.1.1.113"/>
    </reaction>
</comment>
<protein>
    <recommendedName>
        <fullName evidence="8">Methyltransferase</fullName>
        <ecNumber evidence="8">2.1.1.-</ecNumber>
    </recommendedName>
</protein>
<dbReference type="Gene3D" id="3.40.50.150">
    <property type="entry name" value="Vaccinia Virus protein VP39"/>
    <property type="match status" value="1"/>
</dbReference>
<dbReference type="InterPro" id="IPR029063">
    <property type="entry name" value="SAM-dependent_MTases_sf"/>
</dbReference>
<dbReference type="InterPro" id="IPR001091">
    <property type="entry name" value="RM_Methyltransferase"/>
</dbReference>
<dbReference type="SUPFAM" id="SSF53335">
    <property type="entry name" value="S-adenosyl-L-methionine-dependent methyltransferases"/>
    <property type="match status" value="3"/>
</dbReference>
<dbReference type="GO" id="GO:0009307">
    <property type="term" value="P:DNA restriction-modification system"/>
    <property type="evidence" value="ECO:0007669"/>
    <property type="project" value="UniProtKB-KW"/>
</dbReference>
<gene>
    <name evidence="10" type="ORF">DSM104440_02754</name>
</gene>
<keyword evidence="2" id="KW-0489">Methyltransferase</keyword>
<evidence type="ECO:0000256" key="4">
    <source>
        <dbReference type="ARBA" id="ARBA00022691"/>
    </source>
</evidence>
<sequence length="394" mass="43583">MSSTINGPTFDEVFRRVRDSARTKKPVVGLTHKFYKYPARFSPEFVATVLECFSRPGDLVLDPYMGGGTTVVEAVARQRRSVGCDINSLAVFVAKAKCTALNASETKALLAWALDIVPALNYMTRSTDPAEQDDRLKNLTGPKVRAVKKIICLALESIDSLPSNNAREFAKCALLNTGQWALNGRRSAASAEEFRARLGATLAEMVGAIELFGKRMFESPSIDAPILIHDSAEYLPTHPFFGSGNRVDLVITSPPYPGVHILYHRWQVDGRKETAAPYWIANRLDGQPSAYYNFGSRKERSLDAYFAASLRTLQGVRAVMKRGAKFVQMVAFSNPGEQLDRYMWNMKQAGFAEDLLSDGRGARAWRDVPGRSWHAIQKGATMASKELVLVHTAV</sequence>
<keyword evidence="4" id="KW-0949">S-adenosyl-L-methionine</keyword>
<dbReference type="GO" id="GO:0015667">
    <property type="term" value="F:site-specific DNA-methyltransferase (cytosine-N4-specific) activity"/>
    <property type="evidence" value="ECO:0007669"/>
    <property type="project" value="UniProtKB-EC"/>
</dbReference>
<feature type="domain" description="DNA methylase N-4/N-6" evidence="9">
    <location>
        <begin position="6"/>
        <end position="89"/>
    </location>
</feature>
<dbReference type="Pfam" id="PF01555">
    <property type="entry name" value="N6_N4_Mtase"/>
    <property type="match status" value="1"/>
</dbReference>
<dbReference type="InParanoid" id="A0A6M4HD58"/>
<keyword evidence="11" id="KW-1185">Reference proteome</keyword>
<name>A0A6M4HD58_9PROT</name>
<evidence type="ECO:0000256" key="6">
    <source>
        <dbReference type="ARBA" id="ARBA00023125"/>
    </source>
</evidence>
<comment type="similarity">
    <text evidence="1">Belongs to the N(4)/N(6)-methyltransferase family. N(4) subfamily.</text>
</comment>
<dbReference type="InterPro" id="IPR017985">
    <property type="entry name" value="MeTrfase_CN4_CS"/>
</dbReference>
<dbReference type="Proteomes" id="UP000503096">
    <property type="component" value="Chromosome"/>
</dbReference>
<dbReference type="GO" id="GO:0032259">
    <property type="term" value="P:methylation"/>
    <property type="evidence" value="ECO:0007669"/>
    <property type="project" value="UniProtKB-KW"/>
</dbReference>
<dbReference type="GO" id="GO:0008170">
    <property type="term" value="F:N-methyltransferase activity"/>
    <property type="evidence" value="ECO:0007669"/>
    <property type="project" value="InterPro"/>
</dbReference>
<dbReference type="GO" id="GO:0003677">
    <property type="term" value="F:DNA binding"/>
    <property type="evidence" value="ECO:0007669"/>
    <property type="project" value="UniProtKB-KW"/>
</dbReference>
<evidence type="ECO:0000256" key="2">
    <source>
        <dbReference type="ARBA" id="ARBA00022603"/>
    </source>
</evidence>
<keyword evidence="6" id="KW-0238">DNA-binding</keyword>
<evidence type="ECO:0000256" key="7">
    <source>
        <dbReference type="ARBA" id="ARBA00049120"/>
    </source>
</evidence>
<dbReference type="KEGG" id="upl:DSM104440_02754"/>
<accession>A0A6M4HD58</accession>
<dbReference type="EC" id="2.1.1.-" evidence="8"/>
<evidence type="ECO:0000256" key="1">
    <source>
        <dbReference type="ARBA" id="ARBA00010203"/>
    </source>
</evidence>
<evidence type="ECO:0000256" key="8">
    <source>
        <dbReference type="RuleBase" id="RU362026"/>
    </source>
</evidence>
<keyword evidence="5" id="KW-0680">Restriction system</keyword>
<dbReference type="AlphaFoldDB" id="A0A6M4HD58"/>
<dbReference type="EMBL" id="CP053073">
    <property type="protein sequence ID" value="QJR15927.1"/>
    <property type="molecule type" value="Genomic_DNA"/>
</dbReference>
<evidence type="ECO:0000313" key="10">
    <source>
        <dbReference type="EMBL" id="QJR15927.1"/>
    </source>
</evidence>
<evidence type="ECO:0000256" key="3">
    <source>
        <dbReference type="ARBA" id="ARBA00022679"/>
    </source>
</evidence>
<evidence type="ECO:0000256" key="5">
    <source>
        <dbReference type="ARBA" id="ARBA00022747"/>
    </source>
</evidence>
<reference evidence="10 11" key="1">
    <citation type="submission" date="2020-04" db="EMBL/GenBank/DDBJ databases">
        <title>Usitatibacter rugosus gen. nov., sp. nov. and Usitatibacter palustris sp. nov., novel members of Usitatibacteraceae fam. nov. within the order Nitrosomonadales isolated from soil.</title>
        <authorList>
            <person name="Huber K.J."/>
            <person name="Neumann-Schaal M."/>
            <person name="Geppert A."/>
            <person name="Luckner M."/>
            <person name="Wanner G."/>
            <person name="Overmann J."/>
        </authorList>
    </citation>
    <scope>NUCLEOTIDE SEQUENCE [LARGE SCALE GENOMIC DNA]</scope>
    <source>
        <strain evidence="10 11">Swamp67</strain>
    </source>
</reference>
<evidence type="ECO:0000259" key="9">
    <source>
        <dbReference type="Pfam" id="PF01555"/>
    </source>
</evidence>
<dbReference type="PROSITE" id="PS00093">
    <property type="entry name" value="N4_MTASE"/>
    <property type="match status" value="1"/>
</dbReference>
<keyword evidence="3" id="KW-0808">Transferase</keyword>